<evidence type="ECO:0000259" key="2">
    <source>
        <dbReference type="Pfam" id="PF07589"/>
    </source>
</evidence>
<dbReference type="NCBIfam" id="TIGR02595">
    <property type="entry name" value="PEP_CTERM"/>
    <property type="match status" value="1"/>
</dbReference>
<organism evidence="3 4">
    <name type="scientific">Phenylobacterium koreense</name>
    <dbReference type="NCBI Taxonomy" id="266125"/>
    <lineage>
        <taxon>Bacteria</taxon>
        <taxon>Pseudomonadati</taxon>
        <taxon>Pseudomonadota</taxon>
        <taxon>Alphaproteobacteria</taxon>
        <taxon>Caulobacterales</taxon>
        <taxon>Caulobacteraceae</taxon>
        <taxon>Phenylobacterium</taxon>
    </lineage>
</organism>
<dbReference type="Proteomes" id="UP001549110">
    <property type="component" value="Unassembled WGS sequence"/>
</dbReference>
<protein>
    <recommendedName>
        <fullName evidence="2">Ice-binding protein C-terminal domain-containing protein</fullName>
    </recommendedName>
</protein>
<dbReference type="InterPro" id="IPR013424">
    <property type="entry name" value="Ice-binding_C"/>
</dbReference>
<keyword evidence="1" id="KW-0732">Signal</keyword>
<evidence type="ECO:0000256" key="1">
    <source>
        <dbReference type="SAM" id="SignalP"/>
    </source>
</evidence>
<keyword evidence="4" id="KW-1185">Reference proteome</keyword>
<dbReference type="NCBIfam" id="NF035944">
    <property type="entry name" value="PEPxxWA-CTERM"/>
    <property type="match status" value="1"/>
</dbReference>
<reference evidence="3 4" key="1">
    <citation type="submission" date="2024-06" db="EMBL/GenBank/DDBJ databases">
        <title>Genomic Encyclopedia of Type Strains, Phase IV (KMG-IV): sequencing the most valuable type-strain genomes for metagenomic binning, comparative biology and taxonomic classification.</title>
        <authorList>
            <person name="Goeker M."/>
        </authorList>
    </citation>
    <scope>NUCLEOTIDE SEQUENCE [LARGE SCALE GENOMIC DNA]</scope>
    <source>
        <strain evidence="3 4">DSM 17809</strain>
    </source>
</reference>
<evidence type="ECO:0000313" key="4">
    <source>
        <dbReference type="Proteomes" id="UP001549110"/>
    </source>
</evidence>
<gene>
    <name evidence="3" type="ORF">ABID41_002471</name>
</gene>
<proteinExistence type="predicted"/>
<dbReference type="Pfam" id="PF07589">
    <property type="entry name" value="PEP-CTERM"/>
    <property type="match status" value="1"/>
</dbReference>
<sequence length="190" mass="19138">MKLLPVLGGALAAACLSVSTASAATITRHFEFVASTFGGPLSEVTGTFSLTFDPLVSSAGSLDALSISEPSLTMTVANTGFAYSFGGTPQFSNLVVGGTVGGVGSVSPGASDFVLSFLGAGADPLSPLPLNFAYSTGDGEIWSGTFQVSTYEPPPSAVPEPGAWAMMIVGFGLAGTALRRRALGVAHRKI</sequence>
<dbReference type="RefSeq" id="WP_331930712.1">
    <property type="nucleotide sequence ID" value="NZ_JBEPLU010000002.1"/>
</dbReference>
<dbReference type="PROSITE" id="PS51257">
    <property type="entry name" value="PROKAR_LIPOPROTEIN"/>
    <property type="match status" value="1"/>
</dbReference>
<name>A0ABV2EK09_9CAUL</name>
<feature type="signal peptide" evidence="1">
    <location>
        <begin position="1"/>
        <end position="23"/>
    </location>
</feature>
<evidence type="ECO:0000313" key="3">
    <source>
        <dbReference type="EMBL" id="MET3527353.1"/>
    </source>
</evidence>
<accession>A0ABV2EK09</accession>
<dbReference type="EMBL" id="JBEPLU010000002">
    <property type="protein sequence ID" value="MET3527353.1"/>
    <property type="molecule type" value="Genomic_DNA"/>
</dbReference>
<feature type="chain" id="PRO_5046710891" description="Ice-binding protein C-terminal domain-containing protein" evidence="1">
    <location>
        <begin position="24"/>
        <end position="190"/>
    </location>
</feature>
<feature type="domain" description="Ice-binding protein C-terminal" evidence="2">
    <location>
        <begin position="157"/>
        <end position="181"/>
    </location>
</feature>
<comment type="caution">
    <text evidence="3">The sequence shown here is derived from an EMBL/GenBank/DDBJ whole genome shotgun (WGS) entry which is preliminary data.</text>
</comment>